<dbReference type="Gene3D" id="1.20.140.40">
    <property type="entry name" value="Invertase/pectin methylesterase inhibitor family protein"/>
    <property type="match status" value="1"/>
</dbReference>
<dbReference type="PANTHER" id="PTHR31080:SF274">
    <property type="entry name" value="PECTINESTERASE_PECTINESTERASE INHIBITOR 26"/>
    <property type="match status" value="1"/>
</dbReference>
<keyword evidence="6" id="KW-1185">Reference proteome</keyword>
<evidence type="ECO:0000256" key="3">
    <source>
        <dbReference type="SAM" id="SignalP"/>
    </source>
</evidence>
<comment type="caution">
    <text evidence="5">The sequence shown here is derived from an EMBL/GenBank/DDBJ whole genome shotgun (WGS) entry which is preliminary data.</text>
</comment>
<gene>
    <name evidence="5" type="ORF">P3X46_017695</name>
</gene>
<dbReference type="Proteomes" id="UP001174677">
    <property type="component" value="Chromosome 10"/>
</dbReference>
<evidence type="ECO:0000256" key="2">
    <source>
        <dbReference type="ARBA" id="ARBA00038471"/>
    </source>
</evidence>
<dbReference type="NCBIfam" id="TIGR01614">
    <property type="entry name" value="PME_inhib"/>
    <property type="match status" value="1"/>
</dbReference>
<evidence type="ECO:0000313" key="6">
    <source>
        <dbReference type="Proteomes" id="UP001174677"/>
    </source>
</evidence>
<dbReference type="EMBL" id="JARPOI010000010">
    <property type="protein sequence ID" value="KAJ9169509.1"/>
    <property type="molecule type" value="Genomic_DNA"/>
</dbReference>
<keyword evidence="1 3" id="KW-0732">Signal</keyword>
<comment type="similarity">
    <text evidence="2">Belongs to the PMEI family.</text>
</comment>
<name>A0ABQ9LSL5_HEVBR</name>
<organism evidence="5 6">
    <name type="scientific">Hevea brasiliensis</name>
    <name type="common">Para rubber tree</name>
    <name type="synonym">Siphonia brasiliensis</name>
    <dbReference type="NCBI Taxonomy" id="3981"/>
    <lineage>
        <taxon>Eukaryota</taxon>
        <taxon>Viridiplantae</taxon>
        <taxon>Streptophyta</taxon>
        <taxon>Embryophyta</taxon>
        <taxon>Tracheophyta</taxon>
        <taxon>Spermatophyta</taxon>
        <taxon>Magnoliopsida</taxon>
        <taxon>eudicotyledons</taxon>
        <taxon>Gunneridae</taxon>
        <taxon>Pentapetalae</taxon>
        <taxon>rosids</taxon>
        <taxon>fabids</taxon>
        <taxon>Malpighiales</taxon>
        <taxon>Euphorbiaceae</taxon>
        <taxon>Crotonoideae</taxon>
        <taxon>Micrandreae</taxon>
        <taxon>Hevea</taxon>
    </lineage>
</organism>
<evidence type="ECO:0000256" key="1">
    <source>
        <dbReference type="ARBA" id="ARBA00022729"/>
    </source>
</evidence>
<sequence>MGINIKHQCSFPLVFLATATLLLAGQATAIATATVSDLCAATEYKPLCRATLKGITDPNAAIEASINQVILKSKHAYFRSRTMGNDETTEICKEMYDDAITDLENSLKALKAKDKGTLDSNLSAAISYYSSCDDSYAEMGQESPFSKINIVLQHMVDNCLVLATQIH</sequence>
<evidence type="ECO:0000259" key="4">
    <source>
        <dbReference type="SMART" id="SM00856"/>
    </source>
</evidence>
<dbReference type="InterPro" id="IPR051955">
    <property type="entry name" value="PME_Inhibitor"/>
</dbReference>
<dbReference type="Pfam" id="PF04043">
    <property type="entry name" value="PMEI"/>
    <property type="match status" value="1"/>
</dbReference>
<dbReference type="SMART" id="SM00856">
    <property type="entry name" value="PMEI"/>
    <property type="match status" value="1"/>
</dbReference>
<proteinExistence type="inferred from homology"/>
<feature type="chain" id="PRO_5046183337" description="Pectinesterase inhibitor domain-containing protein" evidence="3">
    <location>
        <begin position="25"/>
        <end position="167"/>
    </location>
</feature>
<evidence type="ECO:0000313" key="5">
    <source>
        <dbReference type="EMBL" id="KAJ9169509.1"/>
    </source>
</evidence>
<feature type="domain" description="Pectinesterase inhibitor" evidence="4">
    <location>
        <begin position="30"/>
        <end position="162"/>
    </location>
</feature>
<dbReference type="PANTHER" id="PTHR31080">
    <property type="entry name" value="PECTINESTERASE INHIBITOR-LIKE"/>
    <property type="match status" value="1"/>
</dbReference>
<dbReference type="SUPFAM" id="SSF101148">
    <property type="entry name" value="Plant invertase/pectin methylesterase inhibitor"/>
    <property type="match status" value="1"/>
</dbReference>
<dbReference type="InterPro" id="IPR035513">
    <property type="entry name" value="Invertase/methylesterase_inhib"/>
</dbReference>
<reference evidence="5 6" key="1">
    <citation type="journal article" date="2023" name="Plant Biotechnol. J.">
        <title>Chromosome-level wild Hevea brasiliensis genome provides new tools for genomic-assisted breeding and valuable loci to elevate rubber yield.</title>
        <authorList>
            <person name="Cheng H."/>
            <person name="Song X."/>
            <person name="Hu Y."/>
            <person name="Wu T."/>
            <person name="Yang Q."/>
            <person name="An Z."/>
            <person name="Feng S."/>
            <person name="Deng Z."/>
            <person name="Wu W."/>
            <person name="Zeng X."/>
            <person name="Tu M."/>
            <person name="Wang X."/>
            <person name="Huang H."/>
        </authorList>
    </citation>
    <scope>NUCLEOTIDE SEQUENCE [LARGE SCALE GENOMIC DNA]</scope>
    <source>
        <strain evidence="5">MT/VB/25A 57/8</strain>
    </source>
</reference>
<dbReference type="InterPro" id="IPR006501">
    <property type="entry name" value="Pectinesterase_inhib_dom"/>
</dbReference>
<accession>A0ABQ9LSL5</accession>
<dbReference type="CDD" id="cd15800">
    <property type="entry name" value="PMEI-like_2"/>
    <property type="match status" value="1"/>
</dbReference>
<protein>
    <recommendedName>
        <fullName evidence="4">Pectinesterase inhibitor domain-containing protein</fullName>
    </recommendedName>
</protein>
<feature type="signal peptide" evidence="3">
    <location>
        <begin position="1"/>
        <end position="24"/>
    </location>
</feature>